<dbReference type="Proteomes" id="UP000011782">
    <property type="component" value="Unassembled WGS sequence"/>
</dbReference>
<comment type="caution">
    <text evidence="1">The sequence shown here is derived from an EMBL/GenBank/DDBJ whole genome shotgun (WGS) entry which is preliminary data.</text>
</comment>
<feature type="non-terminal residue" evidence="1">
    <location>
        <position position="1"/>
    </location>
</feature>
<name>M3GZZ6_9BACT</name>
<reference evidence="1 2" key="1">
    <citation type="submission" date="2013-02" db="EMBL/GenBank/DDBJ databases">
        <title>Co-occurrence of anaerobic bacteria in colorectal carcinomas.</title>
        <authorList>
            <person name="Holt R.A."/>
            <person name="Warren R.L."/>
            <person name="Allen-Vercoe E."/>
            <person name="Pleasance S."/>
            <person name="Freeman D.J."/>
            <person name="Watson P."/>
            <person name="Moore R."/>
            <person name="Cochrane K."/>
        </authorList>
    </citation>
    <scope>NUCLEOTIDE SEQUENCE [LARGE SCALE GENOMIC DNA]</scope>
    <source>
        <strain evidence="1 2">CC57C</strain>
    </source>
</reference>
<proteinExistence type="predicted"/>
<accession>M3GZZ6</accession>
<evidence type="ECO:0000313" key="1">
    <source>
        <dbReference type="EMBL" id="EMG31010.1"/>
    </source>
</evidence>
<dbReference type="AlphaFoldDB" id="M3GZZ6"/>
<gene>
    <name evidence="1" type="ORF">H740_03472</name>
</gene>
<organism evidence="1 2">
    <name type="scientific">Campylobacter showae CC57C</name>
    <dbReference type="NCBI Taxonomy" id="1073353"/>
    <lineage>
        <taxon>Bacteria</taxon>
        <taxon>Pseudomonadati</taxon>
        <taxon>Campylobacterota</taxon>
        <taxon>Epsilonproteobacteria</taxon>
        <taxon>Campylobacterales</taxon>
        <taxon>Campylobacteraceae</taxon>
        <taxon>Campylobacter</taxon>
    </lineage>
</organism>
<protein>
    <submittedName>
        <fullName evidence="1">Uncharacterized protein</fullName>
    </submittedName>
</protein>
<dbReference type="EMBL" id="AOTD01000088">
    <property type="protein sequence ID" value="EMG31010.1"/>
    <property type="molecule type" value="Genomic_DNA"/>
</dbReference>
<sequence length="49" mass="5825">VSNSNGVNFNSTKIYIFRAIKTQSLYFYALNLHKKQNSIDTKYPKFHHF</sequence>
<evidence type="ECO:0000313" key="2">
    <source>
        <dbReference type="Proteomes" id="UP000011782"/>
    </source>
</evidence>